<accession>A0A508X0T9</accession>
<sequence length="226" mass="25506">MSNDEKTGVEEQLAKKRGAEIRRAREAMGLSQAELAEKSNVTQQTIDRIERGAVLHSKSYSKLRQFLQLDLPAYDTWPYAEGEDSFLLTGRLAQNRREGKALDKISRGMIPVLSNRGGTLHLADAVPQVFPFEYAEGVSAYLMTTPEMEPVLKVGDIVVVNPHIPARIGDEVAFSRDEVIYIRTFIEETDTEWIVTSWSPKQRDSIRKGGNLNKLDVVVAKYNRNR</sequence>
<dbReference type="InterPro" id="IPR039418">
    <property type="entry name" value="LexA-like"/>
</dbReference>
<reference evidence="2" key="1">
    <citation type="submission" date="2019-06" db="EMBL/GenBank/DDBJ databases">
        <authorList>
            <person name="Le Quere A."/>
            <person name="Colella S."/>
        </authorList>
    </citation>
    <scope>NUCLEOTIDE SEQUENCE</scope>
    <source>
        <strain evidence="2">EmedicaeMD41</strain>
    </source>
</reference>
<dbReference type="Proteomes" id="UP000507954">
    <property type="component" value="Unassembled WGS sequence"/>
</dbReference>
<dbReference type="InterPro" id="IPR036286">
    <property type="entry name" value="LexA/Signal_pep-like_sf"/>
</dbReference>
<evidence type="ECO:0000259" key="1">
    <source>
        <dbReference type="PROSITE" id="PS50943"/>
    </source>
</evidence>
<dbReference type="Gene3D" id="2.10.109.10">
    <property type="entry name" value="Umud Fragment, subunit A"/>
    <property type="match status" value="1"/>
</dbReference>
<dbReference type="InterPro" id="IPR001387">
    <property type="entry name" value="Cro/C1-type_HTH"/>
</dbReference>
<gene>
    <name evidence="2" type="ORF">EMEDMD4_310048</name>
</gene>
<dbReference type="InterPro" id="IPR010982">
    <property type="entry name" value="Lambda_DNA-bd_dom_sf"/>
</dbReference>
<evidence type="ECO:0000313" key="2">
    <source>
        <dbReference type="EMBL" id="VTZ61799.1"/>
    </source>
</evidence>
<dbReference type="SUPFAM" id="SSF51306">
    <property type="entry name" value="LexA/Signal peptidase"/>
    <property type="match status" value="1"/>
</dbReference>
<dbReference type="SUPFAM" id="SSF47413">
    <property type="entry name" value="lambda repressor-like DNA-binding domains"/>
    <property type="match status" value="1"/>
</dbReference>
<dbReference type="AlphaFoldDB" id="A0A508X0T9"/>
<name>A0A508X0T9_9HYPH</name>
<dbReference type="PROSITE" id="PS50943">
    <property type="entry name" value="HTH_CROC1"/>
    <property type="match status" value="1"/>
</dbReference>
<proteinExistence type="predicted"/>
<protein>
    <recommendedName>
        <fullName evidence="1">HTH cro/C1-type domain-containing protein</fullName>
    </recommendedName>
</protein>
<dbReference type="SMART" id="SM00530">
    <property type="entry name" value="HTH_XRE"/>
    <property type="match status" value="1"/>
</dbReference>
<dbReference type="RefSeq" id="WP_180161810.1">
    <property type="nucleotide sequence ID" value="NZ_CABFNB010000097.1"/>
</dbReference>
<dbReference type="CDD" id="cd00093">
    <property type="entry name" value="HTH_XRE"/>
    <property type="match status" value="1"/>
</dbReference>
<dbReference type="GO" id="GO:0003677">
    <property type="term" value="F:DNA binding"/>
    <property type="evidence" value="ECO:0007669"/>
    <property type="project" value="InterPro"/>
</dbReference>
<organism evidence="2">
    <name type="scientific">Sinorhizobium medicae</name>
    <dbReference type="NCBI Taxonomy" id="110321"/>
    <lineage>
        <taxon>Bacteria</taxon>
        <taxon>Pseudomonadati</taxon>
        <taxon>Pseudomonadota</taxon>
        <taxon>Alphaproteobacteria</taxon>
        <taxon>Hyphomicrobiales</taxon>
        <taxon>Rhizobiaceae</taxon>
        <taxon>Sinorhizobium/Ensifer group</taxon>
        <taxon>Sinorhizobium</taxon>
    </lineage>
</organism>
<dbReference type="EMBL" id="CABFNB010000097">
    <property type="protein sequence ID" value="VTZ61799.1"/>
    <property type="molecule type" value="Genomic_DNA"/>
</dbReference>
<dbReference type="Gene3D" id="1.10.260.40">
    <property type="entry name" value="lambda repressor-like DNA-binding domains"/>
    <property type="match status" value="1"/>
</dbReference>
<dbReference type="CDD" id="cd06529">
    <property type="entry name" value="S24_LexA-like"/>
    <property type="match status" value="1"/>
</dbReference>
<dbReference type="Pfam" id="PF01381">
    <property type="entry name" value="HTH_3"/>
    <property type="match status" value="1"/>
</dbReference>
<feature type="domain" description="HTH cro/C1-type" evidence="1">
    <location>
        <begin position="21"/>
        <end position="74"/>
    </location>
</feature>